<evidence type="ECO:0000256" key="1">
    <source>
        <dbReference type="SAM" id="Coils"/>
    </source>
</evidence>
<evidence type="ECO:0000313" key="2">
    <source>
        <dbReference type="EMBL" id="GAA0147931.1"/>
    </source>
</evidence>
<accession>A0AAV3P9H0</accession>
<keyword evidence="1" id="KW-0175">Coiled coil</keyword>
<dbReference type="PANTHER" id="PTHR34676">
    <property type="entry name" value="DUF4219 DOMAIN-CONTAINING PROTEIN-RELATED"/>
    <property type="match status" value="1"/>
</dbReference>
<feature type="coiled-coil region" evidence="1">
    <location>
        <begin position="230"/>
        <end position="295"/>
    </location>
</feature>
<dbReference type="AlphaFoldDB" id="A0AAV3P9H0"/>
<dbReference type="PANTHER" id="PTHR34676:SF8">
    <property type="entry name" value="TRANSMEMBRANE PROTEIN"/>
    <property type="match status" value="1"/>
</dbReference>
<reference evidence="2 3" key="1">
    <citation type="submission" date="2024-01" db="EMBL/GenBank/DDBJ databases">
        <title>The complete chloroplast genome sequence of Lithospermum erythrorhizon: insights into the phylogenetic relationship among Boraginaceae species and the maternal lineages of purple gromwells.</title>
        <authorList>
            <person name="Okada T."/>
            <person name="Watanabe K."/>
        </authorList>
    </citation>
    <scope>NUCLEOTIDE SEQUENCE [LARGE SCALE GENOMIC DNA]</scope>
</reference>
<organism evidence="2 3">
    <name type="scientific">Lithospermum erythrorhizon</name>
    <name type="common">Purple gromwell</name>
    <name type="synonym">Lithospermum officinale var. erythrorhizon</name>
    <dbReference type="NCBI Taxonomy" id="34254"/>
    <lineage>
        <taxon>Eukaryota</taxon>
        <taxon>Viridiplantae</taxon>
        <taxon>Streptophyta</taxon>
        <taxon>Embryophyta</taxon>
        <taxon>Tracheophyta</taxon>
        <taxon>Spermatophyta</taxon>
        <taxon>Magnoliopsida</taxon>
        <taxon>eudicotyledons</taxon>
        <taxon>Gunneridae</taxon>
        <taxon>Pentapetalae</taxon>
        <taxon>asterids</taxon>
        <taxon>lamiids</taxon>
        <taxon>Boraginales</taxon>
        <taxon>Boraginaceae</taxon>
        <taxon>Boraginoideae</taxon>
        <taxon>Lithospermeae</taxon>
        <taxon>Lithospermum</taxon>
    </lineage>
</organism>
<name>A0AAV3P9H0_LITER</name>
<gene>
    <name evidence="2" type="ORF">LIER_07510</name>
</gene>
<dbReference type="Pfam" id="PF14223">
    <property type="entry name" value="Retrotran_gag_2"/>
    <property type="match status" value="1"/>
</dbReference>
<dbReference type="EMBL" id="BAABME010001160">
    <property type="protein sequence ID" value="GAA0147931.1"/>
    <property type="molecule type" value="Genomic_DNA"/>
</dbReference>
<sequence>MKKKEETYVVEEIVDFLDLSNNNKKILSLNAKAKNLLHNALSLDEFGRIKSLKMTKEVWDCLEMTHVGITKVKNTKIRLLTKEYEAFEMKEGKEISTGDLNSKILESVTEEYNHKVCAIEEIKNISEIPTVEIMGSLMTEELVVMRNKARRKGKQKKTPALNISKGEHEVVKNEEEEEDEEMAMISRNFKKYLRFKKNCGEFTQKPSTPKELSEAYANMSDNLGVLIKGNKDLISKNKSLQNDLLKLENNMSALKIEAKSSNEIMLKKVSLKSQLNDLKHKNQGLQKNLDKFTKGTIFLDEILASQQMSLNRNGIGFDGNYKEYSKGASTSKSKIPIFVPSSSNLKYPKFRCTYRKKGNHSFLYCAIKKMCDWGTLIALWKRPNWVFKNPIGTTNAKGHKSIWGPSVKA</sequence>
<proteinExistence type="predicted"/>
<keyword evidence="3" id="KW-1185">Reference proteome</keyword>
<evidence type="ECO:0000313" key="3">
    <source>
        <dbReference type="Proteomes" id="UP001454036"/>
    </source>
</evidence>
<comment type="caution">
    <text evidence="2">The sequence shown here is derived from an EMBL/GenBank/DDBJ whole genome shotgun (WGS) entry which is preliminary data.</text>
</comment>
<protein>
    <submittedName>
        <fullName evidence="2">Uncharacterized protein</fullName>
    </submittedName>
</protein>
<dbReference type="Proteomes" id="UP001454036">
    <property type="component" value="Unassembled WGS sequence"/>
</dbReference>